<evidence type="ECO:0000256" key="3">
    <source>
        <dbReference type="ARBA" id="ARBA00022840"/>
    </source>
</evidence>
<dbReference type="SUPFAM" id="SSF48334">
    <property type="entry name" value="DNA repair protein MutS, domain III"/>
    <property type="match status" value="1"/>
</dbReference>
<dbReference type="InterPro" id="IPR003593">
    <property type="entry name" value="AAA+_ATPase"/>
</dbReference>
<dbReference type="SMART" id="SM00382">
    <property type="entry name" value="AAA"/>
    <property type="match status" value="1"/>
</dbReference>
<dbReference type="InterPro" id="IPR036187">
    <property type="entry name" value="DNA_mismatch_repair_MutS_sf"/>
</dbReference>
<dbReference type="InterPro" id="IPR007696">
    <property type="entry name" value="DNA_mismatch_repair_MutS_core"/>
</dbReference>
<evidence type="ECO:0000259" key="5">
    <source>
        <dbReference type="PROSITE" id="PS00486"/>
    </source>
</evidence>
<dbReference type="PANTHER" id="PTHR11361:SF20">
    <property type="entry name" value="MUTS PROTEIN HOMOLOG 5"/>
    <property type="match status" value="1"/>
</dbReference>
<evidence type="ECO:0000256" key="1">
    <source>
        <dbReference type="ARBA" id="ARBA00006271"/>
    </source>
</evidence>
<dbReference type="PANTHER" id="PTHR11361">
    <property type="entry name" value="DNA MISMATCH REPAIR PROTEIN MUTS FAMILY MEMBER"/>
    <property type="match status" value="1"/>
</dbReference>
<dbReference type="EnsemblMetazoa" id="XM_022808171">
    <property type="protein sequence ID" value="XP_022663906"/>
    <property type="gene ID" value="LOC111251528"/>
</dbReference>
<reference evidence="6" key="1">
    <citation type="submission" date="2021-01" db="UniProtKB">
        <authorList>
            <consortium name="EnsemblMetazoa"/>
        </authorList>
    </citation>
    <scope>IDENTIFICATION</scope>
</reference>
<dbReference type="Pfam" id="PF00488">
    <property type="entry name" value="MutS_V"/>
    <property type="match status" value="1"/>
</dbReference>
<dbReference type="SUPFAM" id="SSF52540">
    <property type="entry name" value="P-loop containing nucleoside triphosphate hydrolases"/>
    <property type="match status" value="1"/>
</dbReference>
<protein>
    <recommendedName>
        <fullName evidence="5">DNA mismatch repair proteins mutS family domain-containing protein</fullName>
    </recommendedName>
</protein>
<keyword evidence="7" id="KW-1185">Reference proteome</keyword>
<dbReference type="GO" id="GO:0140664">
    <property type="term" value="F:ATP-dependent DNA damage sensor activity"/>
    <property type="evidence" value="ECO:0007669"/>
    <property type="project" value="InterPro"/>
</dbReference>
<dbReference type="GO" id="GO:0030983">
    <property type="term" value="F:mismatched DNA binding"/>
    <property type="evidence" value="ECO:0007669"/>
    <property type="project" value="InterPro"/>
</dbReference>
<accession>A0A7M7KAB0</accession>
<dbReference type="OrthoDB" id="29596at2759"/>
<dbReference type="InterPro" id="IPR000432">
    <property type="entry name" value="DNA_mismatch_repair_MutS_C"/>
</dbReference>
<dbReference type="Gene3D" id="1.10.1420.10">
    <property type="match status" value="2"/>
</dbReference>
<dbReference type="InterPro" id="IPR045076">
    <property type="entry name" value="MutS"/>
</dbReference>
<dbReference type="AlphaFoldDB" id="A0A7M7KAB0"/>
<sequence>MIYLRTVLDLSQDVSLRSIGALLQWIATRDYLQLLGGIDFQTVCRGDEDSDVETAVPRVVIATLGMYRGADFGQLVISYRTLRDLHVFSAETPSTWRTRLNSNRFGTGSDGTEDLSVFQLFERHCSLGRSRLRSMFLAPPNSRHEVEDRLTSLAYFSDPENRQFIKALSQALRNIKRVDYILLNMCRGETPAGEWRSILSTCKSILVVQDLIAGTSRRDECPALVAAFKACDKVFAELVVIIENVVDFQAFKENPDEKFPVREGVDPELDAKRLRLYSAEMDKDMKRLARTEMERLPAEIKDGCINYVPCMGFVFRTKRANERAVKTTRTMELVASMDDESFFRCNGTALLHEKYGNVYDELMHLQHAIYRQLQRQVLTHATTLLNAVDTFCTLDATLALALTGNELNFARPQITEENICVVVNGIHPLLEVMERSRGTVKANSWISVNPARVFVVTGPNSSGKSTFLRQCALIAFLAHLGAPVPAQKAKIALLDTIQSSFYSDETMRNEASGFAVQCQQIAFIMKTIEGARALVVVDEFGKGTQMTEGAGLCVAFLRQMALMPRRPHLLMASHYQRHLYAFLANNSAINFLTFSRHLAGNRLVQLYSVVPGITTSSFASFVSRDAGLVEEVVQHQEQISSKLQNNQAITGEIGNQTENLLNYVQDVLDDVTTLVEYSGPGWCDHAQSHEDASTGDPA</sequence>
<evidence type="ECO:0000313" key="7">
    <source>
        <dbReference type="Proteomes" id="UP000594260"/>
    </source>
</evidence>
<dbReference type="RefSeq" id="XP_022663906.1">
    <property type="nucleotide sequence ID" value="XM_022808171.1"/>
</dbReference>
<dbReference type="SMART" id="SM00534">
    <property type="entry name" value="MUTSac"/>
    <property type="match status" value="1"/>
</dbReference>
<keyword evidence="4" id="KW-0238">DNA-binding</keyword>
<dbReference type="OMA" id="YYRTATT"/>
<evidence type="ECO:0000313" key="6">
    <source>
        <dbReference type="EnsemblMetazoa" id="XP_022663906"/>
    </source>
</evidence>
<feature type="domain" description="DNA mismatch repair proteins mutS family" evidence="5">
    <location>
        <begin position="533"/>
        <end position="549"/>
    </location>
</feature>
<proteinExistence type="inferred from homology"/>
<dbReference type="SMART" id="SM00533">
    <property type="entry name" value="MUTSd"/>
    <property type="match status" value="1"/>
</dbReference>
<dbReference type="InParanoid" id="A0A7M7KAB0"/>
<organism evidence="6 7">
    <name type="scientific">Varroa destructor</name>
    <name type="common">Honeybee mite</name>
    <dbReference type="NCBI Taxonomy" id="109461"/>
    <lineage>
        <taxon>Eukaryota</taxon>
        <taxon>Metazoa</taxon>
        <taxon>Ecdysozoa</taxon>
        <taxon>Arthropoda</taxon>
        <taxon>Chelicerata</taxon>
        <taxon>Arachnida</taxon>
        <taxon>Acari</taxon>
        <taxon>Parasitiformes</taxon>
        <taxon>Mesostigmata</taxon>
        <taxon>Gamasina</taxon>
        <taxon>Dermanyssoidea</taxon>
        <taxon>Varroidae</taxon>
        <taxon>Varroa</taxon>
    </lineage>
</organism>
<evidence type="ECO:0000256" key="4">
    <source>
        <dbReference type="ARBA" id="ARBA00023125"/>
    </source>
</evidence>
<dbReference type="GO" id="GO:0051026">
    <property type="term" value="P:chiasma assembly"/>
    <property type="evidence" value="ECO:0007669"/>
    <property type="project" value="TreeGrafter"/>
</dbReference>
<dbReference type="KEGG" id="vde:111251528"/>
<dbReference type="PIRSF" id="PIRSF037677">
    <property type="entry name" value="DNA_mis_repair_Msh6"/>
    <property type="match status" value="1"/>
</dbReference>
<dbReference type="InterPro" id="IPR027417">
    <property type="entry name" value="P-loop_NTPase"/>
</dbReference>
<dbReference type="Gene3D" id="3.40.50.300">
    <property type="entry name" value="P-loop containing nucleotide triphosphate hydrolases"/>
    <property type="match status" value="1"/>
</dbReference>
<dbReference type="GeneID" id="111251528"/>
<keyword evidence="2" id="KW-0547">Nucleotide-binding</keyword>
<name>A0A7M7KAB0_VARDE</name>
<dbReference type="Proteomes" id="UP000594260">
    <property type="component" value="Unplaced"/>
</dbReference>
<dbReference type="PROSITE" id="PS00486">
    <property type="entry name" value="DNA_MISMATCH_REPAIR_2"/>
    <property type="match status" value="1"/>
</dbReference>
<keyword evidence="3" id="KW-0067">ATP-binding</keyword>
<comment type="similarity">
    <text evidence="1">Belongs to the DNA mismatch repair MutS family.</text>
</comment>
<dbReference type="InterPro" id="IPR017261">
    <property type="entry name" value="DNA_mismatch_repair_MutS/MSH"/>
</dbReference>
<dbReference type="GO" id="GO:0005634">
    <property type="term" value="C:nucleus"/>
    <property type="evidence" value="ECO:0007669"/>
    <property type="project" value="TreeGrafter"/>
</dbReference>
<dbReference type="Pfam" id="PF05192">
    <property type="entry name" value="MutS_III"/>
    <property type="match status" value="1"/>
</dbReference>
<evidence type="ECO:0000256" key="2">
    <source>
        <dbReference type="ARBA" id="ARBA00022741"/>
    </source>
</evidence>
<dbReference type="GO" id="GO:0006298">
    <property type="term" value="P:mismatch repair"/>
    <property type="evidence" value="ECO:0007669"/>
    <property type="project" value="InterPro"/>
</dbReference>
<dbReference type="GO" id="GO:0005524">
    <property type="term" value="F:ATP binding"/>
    <property type="evidence" value="ECO:0007669"/>
    <property type="project" value="UniProtKB-KW"/>
</dbReference>